<dbReference type="GO" id="GO:0016491">
    <property type="term" value="F:oxidoreductase activity"/>
    <property type="evidence" value="ECO:0007669"/>
    <property type="project" value="UniProtKB-KW"/>
</dbReference>
<dbReference type="InterPro" id="IPR036188">
    <property type="entry name" value="FAD/NAD-bd_sf"/>
</dbReference>
<dbReference type="GeneID" id="18927354"/>
<dbReference type="InterPro" id="IPR023753">
    <property type="entry name" value="FAD/NAD-binding_dom"/>
</dbReference>
<evidence type="ECO:0000256" key="1">
    <source>
        <dbReference type="ARBA" id="ARBA00022630"/>
    </source>
</evidence>
<evidence type="ECO:0000313" key="7">
    <source>
        <dbReference type="Proteomes" id="UP000001072"/>
    </source>
</evidence>
<dbReference type="KEGG" id="mlr:MELLADRAFT_33986"/>
<dbReference type="InParanoid" id="F4RBA0"/>
<evidence type="ECO:0000313" key="6">
    <source>
        <dbReference type="EMBL" id="EGG10047.1"/>
    </source>
</evidence>
<name>F4RBA0_MELLP</name>
<dbReference type="PANTHER" id="PTHR23023">
    <property type="entry name" value="DIMETHYLANILINE MONOOXYGENASE"/>
    <property type="match status" value="1"/>
</dbReference>
<keyword evidence="1" id="KW-0285">Flavoprotein</keyword>
<gene>
    <name evidence="6" type="ORF">MELLADRAFT_33986</name>
</gene>
<evidence type="ECO:0000256" key="2">
    <source>
        <dbReference type="ARBA" id="ARBA00022827"/>
    </source>
</evidence>
<dbReference type="EMBL" id="GL883095">
    <property type="protein sequence ID" value="EGG10047.1"/>
    <property type="molecule type" value="Genomic_DNA"/>
</dbReference>
<keyword evidence="7" id="KW-1185">Reference proteome</keyword>
<evidence type="ECO:0000256" key="4">
    <source>
        <dbReference type="SAM" id="Phobius"/>
    </source>
</evidence>
<dbReference type="PRINTS" id="PR00419">
    <property type="entry name" value="ADXRDTASE"/>
</dbReference>
<dbReference type="RefSeq" id="XP_007406348.1">
    <property type="nucleotide sequence ID" value="XM_007406286.1"/>
</dbReference>
<keyword evidence="4" id="KW-0812">Transmembrane</keyword>
<dbReference type="eggNOG" id="KOG1399">
    <property type="taxonomic scope" value="Eukaryota"/>
</dbReference>
<evidence type="ECO:0000256" key="3">
    <source>
        <dbReference type="ARBA" id="ARBA00023002"/>
    </source>
</evidence>
<dbReference type="HOGENOM" id="CLU_024886_0_0_1"/>
<dbReference type="Gene3D" id="3.50.50.60">
    <property type="entry name" value="FAD/NAD(P)-binding domain"/>
    <property type="match status" value="1"/>
</dbReference>
<dbReference type="AlphaFoldDB" id="F4RBA0"/>
<dbReference type="InterPro" id="IPR050346">
    <property type="entry name" value="FMO-like"/>
</dbReference>
<dbReference type="OrthoDB" id="66881at2759"/>
<feature type="transmembrane region" description="Helical" evidence="4">
    <location>
        <begin position="495"/>
        <end position="520"/>
    </location>
</feature>
<keyword evidence="2" id="KW-0274">FAD</keyword>
<feature type="transmembrane region" description="Helical" evidence="4">
    <location>
        <begin position="464"/>
        <end position="483"/>
    </location>
</feature>
<reference evidence="7" key="1">
    <citation type="journal article" date="2011" name="Proc. Natl. Acad. Sci. U.S.A.">
        <title>Obligate biotrophy features unraveled by the genomic analysis of rust fungi.</title>
        <authorList>
            <person name="Duplessis S."/>
            <person name="Cuomo C.A."/>
            <person name="Lin Y.-C."/>
            <person name="Aerts A."/>
            <person name="Tisserant E."/>
            <person name="Veneault-Fourrey C."/>
            <person name="Joly D.L."/>
            <person name="Hacquard S."/>
            <person name="Amselem J."/>
            <person name="Cantarel B.L."/>
            <person name="Chiu R."/>
            <person name="Coutinho P.M."/>
            <person name="Feau N."/>
            <person name="Field M."/>
            <person name="Frey P."/>
            <person name="Gelhaye E."/>
            <person name="Goldberg J."/>
            <person name="Grabherr M.G."/>
            <person name="Kodira C.D."/>
            <person name="Kohler A."/>
            <person name="Kuees U."/>
            <person name="Lindquist E.A."/>
            <person name="Lucas S.M."/>
            <person name="Mago R."/>
            <person name="Mauceli E."/>
            <person name="Morin E."/>
            <person name="Murat C."/>
            <person name="Pangilinan J.L."/>
            <person name="Park R."/>
            <person name="Pearson M."/>
            <person name="Quesneville H."/>
            <person name="Rouhier N."/>
            <person name="Sakthikumar S."/>
            <person name="Salamov A.A."/>
            <person name="Schmutz J."/>
            <person name="Selles B."/>
            <person name="Shapiro H."/>
            <person name="Tanguay P."/>
            <person name="Tuskan G.A."/>
            <person name="Henrissat B."/>
            <person name="Van de Peer Y."/>
            <person name="Rouze P."/>
            <person name="Ellis J.G."/>
            <person name="Dodds P.N."/>
            <person name="Schein J.E."/>
            <person name="Zhong S."/>
            <person name="Hamelin R.C."/>
            <person name="Grigoriev I.V."/>
            <person name="Szabo L.J."/>
            <person name="Martin F."/>
        </authorList>
    </citation>
    <scope>NUCLEOTIDE SEQUENCE [LARGE SCALE GENOMIC DNA]</scope>
    <source>
        <strain evidence="7">98AG31 / pathotype 3-4-7</strain>
    </source>
</reference>
<dbReference type="SUPFAM" id="SSF51905">
    <property type="entry name" value="FAD/NAD(P)-binding domain"/>
    <property type="match status" value="1"/>
</dbReference>
<protein>
    <recommendedName>
        <fullName evidence="5">FAD/NAD(P)-binding domain-containing protein</fullName>
    </recommendedName>
</protein>
<keyword evidence="4" id="KW-1133">Transmembrane helix</keyword>
<evidence type="ECO:0000259" key="5">
    <source>
        <dbReference type="Pfam" id="PF07992"/>
    </source>
</evidence>
<organism evidence="7">
    <name type="scientific">Melampsora larici-populina (strain 98AG31 / pathotype 3-4-7)</name>
    <name type="common">Poplar leaf rust fungus</name>
    <dbReference type="NCBI Taxonomy" id="747676"/>
    <lineage>
        <taxon>Eukaryota</taxon>
        <taxon>Fungi</taxon>
        <taxon>Dikarya</taxon>
        <taxon>Basidiomycota</taxon>
        <taxon>Pucciniomycotina</taxon>
        <taxon>Pucciniomycetes</taxon>
        <taxon>Pucciniales</taxon>
        <taxon>Melampsoraceae</taxon>
        <taxon>Melampsora</taxon>
    </lineage>
</organism>
<dbReference type="VEuPathDB" id="FungiDB:MELLADRAFT_33986"/>
<keyword evidence="3" id="KW-0560">Oxidoreductase</keyword>
<accession>F4RBA0</accession>
<proteinExistence type="predicted"/>
<sequence length="523" mass="58435">MHEPYHPTNNHVFCPVACCLAIIASLPVGEPEPKPHWFSGAIQSLISIIHSPKPPGPAPLKPLGRIAIVGAGVTGVSSAAHCVAHGFEVVLFDKKNVTGGVWNDVNSTSSLQLNSWMYRFHPSVVWSESFPKQSEILKQIRDLWVRYGLESRTRFNYDVKRVQRFMVSGKTAWSIDDGVEGLFDGIIVAIGTCAQPYDRRWPSREVYKGALHHSSDLDNMPDPKIVAVIGSGASAVEAAEQAIIRGALQATIIARHDKWIIPRGLLPMGIISVLPWGWSSRVSRFCEAVLRRYHYRDVDWVAPLPDTGYGLDQLTPIVNNDFLQLIRDGSAKYLRGTTTSFVPEGVKVQTGGHLETVIVKADVVIDATGFERPSFGFLPSSLFPGGYDLPALFLHSFSVEDPTILFTNSSYEEAIGTVGHVHIGVYTRIMMMFLLDPKMAPEPKNMRLWVDIMRYLKSSARAEAFGFFTYMEMFICLIIFHLVQPSRLRWAAFNFFGFGTSFVTLVYDFLLFGIDSMFWISRP</sequence>
<keyword evidence="4" id="KW-0472">Membrane</keyword>
<dbReference type="Proteomes" id="UP000001072">
    <property type="component" value="Unassembled WGS sequence"/>
</dbReference>
<dbReference type="Pfam" id="PF07992">
    <property type="entry name" value="Pyr_redox_2"/>
    <property type="match status" value="1"/>
</dbReference>
<feature type="domain" description="FAD/NAD(P)-binding" evidence="5">
    <location>
        <begin position="65"/>
        <end position="258"/>
    </location>
</feature>